<reference evidence="2" key="1">
    <citation type="journal article" date="2013" name="Genetics">
        <title>The draft genome and transcriptome of Panagrellus redivivus are shaped by the harsh demands of a free-living lifestyle.</title>
        <authorList>
            <person name="Srinivasan J."/>
            <person name="Dillman A.R."/>
            <person name="Macchietto M.G."/>
            <person name="Heikkinen L."/>
            <person name="Lakso M."/>
            <person name="Fracchia K.M."/>
            <person name="Antoshechkin I."/>
            <person name="Mortazavi A."/>
            <person name="Wong G."/>
            <person name="Sternberg P.W."/>
        </authorList>
    </citation>
    <scope>NUCLEOTIDE SEQUENCE [LARGE SCALE GENOMIC DNA]</scope>
    <source>
        <strain evidence="2">MT8872</strain>
    </source>
</reference>
<keyword evidence="2" id="KW-1185">Reference proteome</keyword>
<dbReference type="Proteomes" id="UP000492821">
    <property type="component" value="Unassembled WGS sequence"/>
</dbReference>
<dbReference type="AlphaFoldDB" id="A0A7E4VC82"/>
<proteinExistence type="predicted"/>
<evidence type="ECO:0000313" key="2">
    <source>
        <dbReference type="Proteomes" id="UP000492821"/>
    </source>
</evidence>
<accession>A0A7E4VC82</accession>
<dbReference type="WBParaSite" id="Pan_g1871.t1">
    <property type="protein sequence ID" value="Pan_g1871.t1"/>
    <property type="gene ID" value="Pan_g1871"/>
</dbReference>
<evidence type="ECO:0000313" key="3">
    <source>
        <dbReference type="WBParaSite" id="Pan_g1871.t1"/>
    </source>
</evidence>
<organism evidence="2 3">
    <name type="scientific">Panagrellus redivivus</name>
    <name type="common">Microworm</name>
    <dbReference type="NCBI Taxonomy" id="6233"/>
    <lineage>
        <taxon>Eukaryota</taxon>
        <taxon>Metazoa</taxon>
        <taxon>Ecdysozoa</taxon>
        <taxon>Nematoda</taxon>
        <taxon>Chromadorea</taxon>
        <taxon>Rhabditida</taxon>
        <taxon>Tylenchina</taxon>
        <taxon>Panagrolaimomorpha</taxon>
        <taxon>Panagrolaimoidea</taxon>
        <taxon>Panagrolaimidae</taxon>
        <taxon>Panagrellus</taxon>
    </lineage>
</organism>
<protein>
    <submittedName>
        <fullName evidence="3">Uncharacterized protein</fullName>
    </submittedName>
</protein>
<sequence>MPRHETQKSPHQSESHLPLFKKCTYPCRLCQVASKHPKLGTSVKKGPSASRMNPSRKELQQKGQDQSRTVMKRRYTALYDARRRTIEMNERKTD</sequence>
<reference evidence="3" key="2">
    <citation type="submission" date="2020-10" db="UniProtKB">
        <authorList>
            <consortium name="WormBaseParasite"/>
        </authorList>
    </citation>
    <scope>IDENTIFICATION</scope>
</reference>
<name>A0A7E4VC82_PANRE</name>
<feature type="region of interest" description="Disordered" evidence="1">
    <location>
        <begin position="38"/>
        <end position="69"/>
    </location>
</feature>
<evidence type="ECO:0000256" key="1">
    <source>
        <dbReference type="SAM" id="MobiDB-lite"/>
    </source>
</evidence>